<dbReference type="STRING" id="1288484.GCA_000348665_00093"/>
<dbReference type="Gene3D" id="2.30.30.240">
    <property type="entry name" value="PRC-barrel domain"/>
    <property type="match status" value="2"/>
</dbReference>
<gene>
    <name evidence="3" type="ORF">DVJ83_06820</name>
</gene>
<dbReference type="Proteomes" id="UP000253744">
    <property type="component" value="Chromosome"/>
</dbReference>
<dbReference type="EMBL" id="CP031158">
    <property type="protein sequence ID" value="AXG98921.1"/>
    <property type="molecule type" value="Genomic_DNA"/>
</dbReference>
<reference evidence="3 4" key="1">
    <citation type="submission" date="2018-07" db="EMBL/GenBank/DDBJ databases">
        <title>Complete Genome and Methylome Analysis of Deinococcus wulumuqiensis NEB 479.</title>
        <authorList>
            <person name="Fomenkov A."/>
            <person name="Luyten Y."/>
            <person name="Vincze T."/>
            <person name="Anton B.P."/>
            <person name="Clark T."/>
            <person name="Roberts R.J."/>
            <person name="Morgan R.D."/>
        </authorList>
    </citation>
    <scope>NUCLEOTIDE SEQUENCE [LARGE SCALE GENOMIC DNA]</scope>
    <source>
        <strain evidence="3 4">NEB 479</strain>
    </source>
</reference>
<name>A0A345IGU9_9DEIO</name>
<evidence type="ECO:0000259" key="2">
    <source>
        <dbReference type="Pfam" id="PF05239"/>
    </source>
</evidence>
<keyword evidence="1" id="KW-0175">Coiled coil</keyword>
<dbReference type="Gene3D" id="1.20.120.20">
    <property type="entry name" value="Apolipoprotein"/>
    <property type="match status" value="1"/>
</dbReference>
<sequence length="517" mass="54340">MIKGKELLGRPVVAVSNGAQVDNVHDVVFDHQGNRVLALLVEEGGWFSAGKAVPFERVQSIGEKAVMIATPEDVVNTRRDPVLKEALGGKTNLIGMTLLTTDGETLGKITDVYFDERSGQVEGYEASGGLFADMTNGRTFIPAPQTIQIGKDSAIVPADVAAAMREQAPGGIRGAFHAAGQSLSGVGQGLTGAVQGAADSVRGAYEDTSRSVRDTYENVTENVQDAAREGQAQARAAVDTLRTRVQEEAEDLRDASAERQRAFVVGKVAGEDVRTESGVLIVAKGTPIDEGQARFAEQSGALPALVAAATAGGVQESVRGLLADPQSASGDVVGRRVQEDVRSSVGSLIAVQGQIVTPAVAQRARELGLEERLYAATRTGGVAAGVGGAALPDPAELREQATELRDQLAEGLSSVSQNVSQGAGELLGRAKSWLGEKREDLEETLDRQEQEAHHARVRDALRRPVTRAVLTRTDRVILQPGELVTHAALDEARAAGVLDLLLDSVDTASMESGARLS</sequence>
<dbReference type="RefSeq" id="WP_114671850.1">
    <property type="nucleotide sequence ID" value="NZ_CP031158.1"/>
</dbReference>
<evidence type="ECO:0000313" key="4">
    <source>
        <dbReference type="Proteomes" id="UP000253744"/>
    </source>
</evidence>
<dbReference type="InterPro" id="IPR011033">
    <property type="entry name" value="PRC_barrel-like_sf"/>
</dbReference>
<feature type="domain" description="PRC-barrel" evidence="2">
    <location>
        <begin position="91"/>
        <end position="159"/>
    </location>
</feature>
<evidence type="ECO:0000313" key="3">
    <source>
        <dbReference type="EMBL" id="AXG98921.1"/>
    </source>
</evidence>
<organism evidence="3 4">
    <name type="scientific">Deinococcus wulumuqiensis</name>
    <dbReference type="NCBI Taxonomy" id="980427"/>
    <lineage>
        <taxon>Bacteria</taxon>
        <taxon>Thermotogati</taxon>
        <taxon>Deinococcota</taxon>
        <taxon>Deinococci</taxon>
        <taxon>Deinococcales</taxon>
        <taxon>Deinococcaceae</taxon>
        <taxon>Deinococcus</taxon>
    </lineage>
</organism>
<dbReference type="AlphaFoldDB" id="A0A345IGU9"/>
<dbReference type="SUPFAM" id="SSF50346">
    <property type="entry name" value="PRC-barrel domain"/>
    <property type="match status" value="2"/>
</dbReference>
<feature type="domain" description="PRC-barrel" evidence="2">
    <location>
        <begin position="2"/>
        <end position="74"/>
    </location>
</feature>
<feature type="coiled-coil region" evidence="1">
    <location>
        <begin position="431"/>
        <end position="458"/>
    </location>
</feature>
<protein>
    <recommendedName>
        <fullName evidence="2">PRC-barrel domain-containing protein</fullName>
    </recommendedName>
</protein>
<dbReference type="Pfam" id="PF05239">
    <property type="entry name" value="PRC"/>
    <property type="match status" value="2"/>
</dbReference>
<evidence type="ECO:0000256" key="1">
    <source>
        <dbReference type="SAM" id="Coils"/>
    </source>
</evidence>
<proteinExistence type="predicted"/>
<dbReference type="KEGG" id="dwu:DVJ83_06820"/>
<accession>A0A345IGU9</accession>
<dbReference type="InterPro" id="IPR027275">
    <property type="entry name" value="PRC-brl_dom"/>
</dbReference>